<proteinExistence type="predicted"/>
<accession>A0A0G4L6H7</accession>
<organism evidence="1 2">
    <name type="scientific">Verticillium longisporum</name>
    <name type="common">Verticillium dahliae var. longisporum</name>
    <dbReference type="NCBI Taxonomy" id="100787"/>
    <lineage>
        <taxon>Eukaryota</taxon>
        <taxon>Fungi</taxon>
        <taxon>Dikarya</taxon>
        <taxon>Ascomycota</taxon>
        <taxon>Pezizomycotina</taxon>
        <taxon>Sordariomycetes</taxon>
        <taxon>Hypocreomycetidae</taxon>
        <taxon>Glomerellales</taxon>
        <taxon>Plectosphaerellaceae</taxon>
        <taxon>Verticillium</taxon>
    </lineage>
</organism>
<evidence type="ECO:0000313" key="1">
    <source>
        <dbReference type="EMBL" id="CRK17295.1"/>
    </source>
</evidence>
<protein>
    <submittedName>
        <fullName evidence="1">Uncharacterized protein</fullName>
    </submittedName>
</protein>
<reference evidence="2" key="1">
    <citation type="submission" date="2015-05" db="EMBL/GenBank/DDBJ databases">
        <authorList>
            <person name="Fogelqvist Johan"/>
        </authorList>
    </citation>
    <scope>NUCLEOTIDE SEQUENCE [LARGE SCALE GENOMIC DNA]</scope>
</reference>
<evidence type="ECO:0000313" key="2">
    <source>
        <dbReference type="Proteomes" id="UP000045706"/>
    </source>
</evidence>
<feature type="non-terminal residue" evidence="1">
    <location>
        <position position="1"/>
    </location>
</feature>
<gene>
    <name evidence="1" type="ORF">BN1723_002428</name>
</gene>
<sequence>QTASFSTTRVILDPNFQRRAPRSSFAFQRKRLLDKTNDSNIQL</sequence>
<dbReference type="AlphaFoldDB" id="A0A0G4L6H7"/>
<name>A0A0G4L6H7_VERLO</name>
<dbReference type="Proteomes" id="UP000045706">
    <property type="component" value="Unassembled WGS sequence"/>
</dbReference>
<dbReference type="EMBL" id="CVQI01007779">
    <property type="protein sequence ID" value="CRK17295.1"/>
    <property type="molecule type" value="Genomic_DNA"/>
</dbReference>